<gene>
    <name evidence="5" type="primary">LOC117650778</name>
</gene>
<feature type="region of interest" description="Disordered" evidence="1">
    <location>
        <begin position="1"/>
        <end position="42"/>
    </location>
</feature>
<sequence length="320" mass="35391">MSRRRPNNPQLFPPLQPLPPPQPAQPPPQPAAQLQPPMQHMHHDRMEARVPRCCAPTECVRVFTSNNNGKEALIHDLRDAVRVVCNNDTCTFGEYMHRECFDQFEQSVLTYLKSCGRARSWSERQRCQNLWTKKGYDLAFKACGCRCGRGHLRKDLDWTPPAATPQREEEAAGKKKKRRNKNNARPVLTLNSVPHYAAKNDPNNNFGGEARGRAGSLSSGSTGSSSPPANGILATGLQTPGLTLPGQPHGGAISRPRKVANKGEVYAERNGAGGNGIFARRLDFSSFNVLPRIRLNSYHIKVTNTLAPVANILSRHILAR</sequence>
<dbReference type="InParanoid" id="A0A6P9A013"/>
<dbReference type="KEGG" id="tpal:117650778"/>
<evidence type="ECO:0000313" key="4">
    <source>
        <dbReference type="Proteomes" id="UP000515158"/>
    </source>
</evidence>
<feature type="compositionally biased region" description="Pro residues" evidence="1">
    <location>
        <begin position="11"/>
        <end position="30"/>
    </location>
</feature>
<protein>
    <submittedName>
        <fullName evidence="5">Headcase protein-like</fullName>
    </submittedName>
</protein>
<feature type="region of interest" description="Disordered" evidence="1">
    <location>
        <begin position="156"/>
        <end position="231"/>
    </location>
</feature>
<dbReference type="InterPro" id="IPR031947">
    <property type="entry name" value="Headcase_mid"/>
</dbReference>
<keyword evidence="4" id="KW-1185">Reference proteome</keyword>
<organism evidence="5">
    <name type="scientific">Thrips palmi</name>
    <name type="common">Melon thrips</name>
    <dbReference type="NCBI Taxonomy" id="161013"/>
    <lineage>
        <taxon>Eukaryota</taxon>
        <taxon>Metazoa</taxon>
        <taxon>Ecdysozoa</taxon>
        <taxon>Arthropoda</taxon>
        <taxon>Hexapoda</taxon>
        <taxon>Insecta</taxon>
        <taxon>Pterygota</taxon>
        <taxon>Neoptera</taxon>
        <taxon>Paraneoptera</taxon>
        <taxon>Thysanoptera</taxon>
        <taxon>Terebrantia</taxon>
        <taxon>Thripoidea</taxon>
        <taxon>Thripidae</taxon>
        <taxon>Thrips</taxon>
    </lineage>
</organism>
<dbReference type="PANTHER" id="PTHR13425">
    <property type="entry name" value="HEADCASE PROTEIN"/>
    <property type="match status" value="1"/>
</dbReference>
<dbReference type="PANTHER" id="PTHR13425:SF3">
    <property type="entry name" value="HEADCASE PROTEIN HOMOLOG"/>
    <property type="match status" value="1"/>
</dbReference>
<feature type="domain" description="Headcase middle" evidence="3">
    <location>
        <begin position="270"/>
        <end position="304"/>
    </location>
</feature>
<dbReference type="OrthoDB" id="10012848at2759"/>
<feature type="domain" description="Headcase N-terminal" evidence="2">
    <location>
        <begin position="52"/>
        <end position="158"/>
    </location>
</feature>
<reference evidence="5" key="1">
    <citation type="submission" date="2025-08" db="UniProtKB">
        <authorList>
            <consortium name="RefSeq"/>
        </authorList>
    </citation>
    <scope>IDENTIFICATION</scope>
    <source>
        <tissue evidence="5">Total insect</tissue>
    </source>
</reference>
<feature type="compositionally biased region" description="Low complexity" evidence="1">
    <location>
        <begin position="213"/>
        <end position="231"/>
    </location>
</feature>
<evidence type="ECO:0000256" key="1">
    <source>
        <dbReference type="SAM" id="MobiDB-lite"/>
    </source>
</evidence>
<name>A0A6P9A013_THRPL</name>
<dbReference type="AlphaFoldDB" id="A0A6P9A013"/>
<dbReference type="InterPro" id="IPR026066">
    <property type="entry name" value="Headcase"/>
</dbReference>
<accession>A0A6P9A013</accession>
<evidence type="ECO:0000259" key="2">
    <source>
        <dbReference type="Pfam" id="PF15353"/>
    </source>
</evidence>
<dbReference type="Pfam" id="PF16002">
    <property type="entry name" value="Headcase"/>
    <property type="match status" value="1"/>
</dbReference>
<dbReference type="RefSeq" id="XP_034250271.1">
    <property type="nucleotide sequence ID" value="XM_034394380.1"/>
</dbReference>
<dbReference type="InterPro" id="IPR054537">
    <property type="entry name" value="HECA_N"/>
</dbReference>
<dbReference type="Pfam" id="PF15353">
    <property type="entry name" value="HECA_N"/>
    <property type="match status" value="1"/>
</dbReference>
<dbReference type="GeneID" id="117650778"/>
<evidence type="ECO:0000313" key="5">
    <source>
        <dbReference type="RefSeq" id="XP_034250271.1"/>
    </source>
</evidence>
<dbReference type="Proteomes" id="UP000515158">
    <property type="component" value="Unplaced"/>
</dbReference>
<proteinExistence type="predicted"/>
<evidence type="ECO:0000259" key="3">
    <source>
        <dbReference type="Pfam" id="PF16002"/>
    </source>
</evidence>